<dbReference type="SUPFAM" id="SSF47370">
    <property type="entry name" value="Bromodomain"/>
    <property type="match status" value="1"/>
</dbReference>
<proteinExistence type="predicted"/>
<feature type="region of interest" description="Disordered" evidence="3">
    <location>
        <begin position="1511"/>
        <end position="1591"/>
    </location>
</feature>
<evidence type="ECO:0000313" key="7">
    <source>
        <dbReference type="Proteomes" id="UP000289886"/>
    </source>
</evidence>
<dbReference type="Gene3D" id="1.20.920.10">
    <property type="entry name" value="Bromodomain-like"/>
    <property type="match status" value="1"/>
</dbReference>
<dbReference type="SUPFAM" id="SSF46785">
    <property type="entry name" value="Winged helix' DNA-binding domain"/>
    <property type="match status" value="1"/>
</dbReference>
<evidence type="ECO:0000256" key="2">
    <source>
        <dbReference type="PROSITE-ProRule" id="PRU00035"/>
    </source>
</evidence>
<dbReference type="Proteomes" id="UP000289886">
    <property type="component" value="Unassembled WGS sequence"/>
</dbReference>
<dbReference type="InterPro" id="IPR000591">
    <property type="entry name" value="DEP_dom"/>
</dbReference>
<dbReference type="Gene3D" id="1.10.10.10">
    <property type="entry name" value="Winged helix-like DNA-binding domain superfamily/Winged helix DNA-binding domain"/>
    <property type="match status" value="1"/>
</dbReference>
<feature type="compositionally biased region" description="Pro residues" evidence="3">
    <location>
        <begin position="1257"/>
        <end position="1272"/>
    </location>
</feature>
<feature type="region of interest" description="Disordered" evidence="3">
    <location>
        <begin position="1388"/>
        <end position="1415"/>
    </location>
</feature>
<feature type="domain" description="Bromo" evidence="4">
    <location>
        <begin position="2002"/>
        <end position="2051"/>
    </location>
</feature>
<feature type="region of interest" description="Disordered" evidence="3">
    <location>
        <begin position="1235"/>
        <end position="1290"/>
    </location>
</feature>
<dbReference type="InterPro" id="IPR025451">
    <property type="entry name" value="DUF4211"/>
</dbReference>
<feature type="compositionally biased region" description="Polar residues" evidence="3">
    <location>
        <begin position="287"/>
        <end position="320"/>
    </location>
</feature>
<feature type="region of interest" description="Disordered" evidence="3">
    <location>
        <begin position="1001"/>
        <end position="1089"/>
    </location>
</feature>
<evidence type="ECO:0000313" key="6">
    <source>
        <dbReference type="EMBL" id="RXM28832.1"/>
    </source>
</evidence>
<dbReference type="InterPro" id="IPR001487">
    <property type="entry name" value="Bromodomain"/>
</dbReference>
<keyword evidence="1 2" id="KW-0103">Bromodomain</keyword>
<reference evidence="6 7" key="1">
    <citation type="submission" date="2019-01" db="EMBL/GenBank/DDBJ databases">
        <title>Draft Genome and Complete Hox-Cluster Characterization of the Sterlet Sturgeon (Acipenser ruthenus).</title>
        <authorList>
            <person name="Wei Q."/>
        </authorList>
    </citation>
    <scope>NUCLEOTIDE SEQUENCE [LARGE SCALE GENOMIC DNA]</scope>
    <source>
        <strain evidence="6">WHYD16114868_AA</strain>
        <tissue evidence="6">Blood</tissue>
    </source>
</reference>
<keyword evidence="7" id="KW-1185">Reference proteome</keyword>
<feature type="region of interest" description="Disordered" evidence="3">
    <location>
        <begin position="576"/>
        <end position="625"/>
    </location>
</feature>
<dbReference type="PANTHER" id="PTHR14709:SF2">
    <property type="entry name" value="GLUTAMINE AND SERINE-RICH PROTEIN 1"/>
    <property type="match status" value="1"/>
</dbReference>
<feature type="domain" description="DEP" evidence="5">
    <location>
        <begin position="2349"/>
        <end position="2440"/>
    </location>
</feature>
<feature type="compositionally biased region" description="Low complexity" evidence="3">
    <location>
        <begin position="1526"/>
        <end position="1545"/>
    </location>
</feature>
<feature type="compositionally biased region" description="Low complexity" evidence="3">
    <location>
        <begin position="576"/>
        <end position="590"/>
    </location>
</feature>
<feature type="region of interest" description="Disordered" evidence="3">
    <location>
        <begin position="1155"/>
        <end position="1199"/>
    </location>
</feature>
<dbReference type="PROSITE" id="PS50186">
    <property type="entry name" value="DEP"/>
    <property type="match status" value="1"/>
</dbReference>
<name>A0A444U0Z5_ACIRT</name>
<feature type="compositionally biased region" description="Low complexity" evidence="3">
    <location>
        <begin position="1039"/>
        <end position="1052"/>
    </location>
</feature>
<dbReference type="InterPro" id="IPR052466">
    <property type="entry name" value="DNA_MethProtect_Complex"/>
</dbReference>
<protein>
    <submittedName>
        <fullName evidence="6">Glutamine and serine-rich protein 1</fullName>
    </submittedName>
</protein>
<dbReference type="PROSITE" id="PS50014">
    <property type="entry name" value="BROMODOMAIN_2"/>
    <property type="match status" value="1"/>
</dbReference>
<dbReference type="GO" id="GO:0035556">
    <property type="term" value="P:intracellular signal transduction"/>
    <property type="evidence" value="ECO:0007669"/>
    <property type="project" value="InterPro"/>
</dbReference>
<dbReference type="Pfam" id="PF13926">
    <property type="entry name" value="DUF4211"/>
    <property type="match status" value="1"/>
</dbReference>
<evidence type="ECO:0000259" key="4">
    <source>
        <dbReference type="PROSITE" id="PS50014"/>
    </source>
</evidence>
<organism evidence="6 7">
    <name type="scientific">Acipenser ruthenus</name>
    <name type="common">Sterlet sturgeon</name>
    <dbReference type="NCBI Taxonomy" id="7906"/>
    <lineage>
        <taxon>Eukaryota</taxon>
        <taxon>Metazoa</taxon>
        <taxon>Chordata</taxon>
        <taxon>Craniata</taxon>
        <taxon>Vertebrata</taxon>
        <taxon>Euteleostomi</taxon>
        <taxon>Actinopterygii</taxon>
        <taxon>Chondrostei</taxon>
        <taxon>Acipenseriformes</taxon>
        <taxon>Acipenseridae</taxon>
        <taxon>Acipenser</taxon>
    </lineage>
</organism>
<feature type="compositionally biased region" description="Basic and acidic residues" evidence="3">
    <location>
        <begin position="765"/>
        <end position="774"/>
    </location>
</feature>
<feature type="compositionally biased region" description="Polar residues" evidence="3">
    <location>
        <begin position="391"/>
        <end position="409"/>
    </location>
</feature>
<accession>A0A444U0Z5</accession>
<feature type="region of interest" description="Disordered" evidence="3">
    <location>
        <begin position="282"/>
        <end position="409"/>
    </location>
</feature>
<gene>
    <name evidence="6" type="ORF">EOD39_0519</name>
</gene>
<sequence length="2861" mass="317338">MDRNYPTPSFPDPLVPPAQTAAWAYERSTASIKPSLSYGGTHPSHPEHELLHRQSYTASHQLPGYVTAHHPAGLFDAGLHTGSNPTDTSVMNFLSALESRNPQTGTAVASLLPQFRTPSWQTGMHSSAAAELFVTGALPAPGTFAPTSALSAYQHPNTFTTRNFATTPSLTLQDASFSPSSNGLLSPHDPLLQMKATQGTVPAALTFDRIGSTVLSTSIPPQSSTYRSAQESAPHLLQPQFSLLPSALGGGQQASQPYSTSIFTGSTASIERALQRECSVIKHHQRPSSTQPVQAQLSSPQHSLQGYLTSGSGVSFQDPSRQPALPCSPLGDNTQVSNGGPQQKASQATLEQTQAYPSTIPSPGYSSTSATKAKDCSTKRTQRTSKTTKSESVSPNVQPQSYSASAQKQSTVIASQPQAYSSAQLPNLMSVSQSQNYVASQNMPTSVSHSQVYSSSQSEKLPSLYNSENLTPVSETLSYSSSHQQVLSSVGHNEDYTGQAQGLCSVNQSQSYSSSHSQGLPTVSYSAQSQGLSSVSPSQSYASGQSLTLTSQSLSFSSSRAQNLPVSTQNYILMHSSPSSQTKSGSSPQSHKYLPPVQSPTFSSSSHSQALQNHQPSSDTKLTYGKRKSDSSLFVLSKQEEDEFPIQDLQALQQASLEASAQSLAESELVEQNTVYVVSKADDRYNSQSVIRSHSRPEDQIIGLAHQGSKKEERMSSLAHHRQHVGGANNRVVQDLKKTSSLTHTSHLSISTEDLKQHSLLHKVQETRQQDHQSQEINTQQQGQPHALRQTQHVRLPSAQVLLEPARDLQMILLQQSLLHQGLDQSKMQQIQAQYLQMEDLIIHSNGGQNQQHILPPNSEVMKIDVTEASKSLQQHPTLKDHFSQPNQHESKHHFALSSICFPDSMLLGDERNILSNVDDILAATAAACGVTPQEFAKPSSSEGEISSLGSLTDSKSHFQSVDARHVSPNFTSHSIVTNPQNINMTLNGSQMNMGLHSVSTLQSKSSALEHQGLENSDPSVQAGLTPPALNSRQDLGDKSTSSFQKSRSTSQESEENDEIQDQRALNHINNPDFAPSGRSISDESAASENEYNLAGEDYDPAGLLNKAKQQIKPKLKAQAHLGGTANIKIEEGVLDFSPDGFPKKKSKAKLSVKLIAEDENGNPKPMKRSGQGKRQNSRGSDANSPSTSDSCYDSYQHQERIRQKIREVEEKQPEVKTGFIASFLDFLKSGPKQQFSAPAIRTPNRTRKPPITSIRPPFPPPPPAKSQPLPVPLMSSESGGGSAPKKLDDDLKKNLETLPSFSSDEDDSVGKNRDLQQSITSALSALDEPSEKKMKSEQEPNLLVPVIKQEQPPGTPLSILKTQEPPALPTAAETIPQDELKDIPSDQRALKQASAAIEGSTDEENSDSGGEGMYRERDEFVVKIEDIDSLKITLKAGIEPPAIWKVQKALLQKFVPELRNGNRVFSATNSYLGYFGDAKTKYKRVYVKFLDTVNKKEYVRVCNRKPRCKPVHSMRSVQPKFSNKPVSDSASAPAPEAVVPKAASTKVSTPKAKQQKVKAEPPPKKRKKWKEVFTPSPSESSLEAQSEDDEFTPPVPFATRFLNTRTMKETFKSYMELLISVALDADVMEALEKAKDELLLPHVKKVDGMITDNRRRLLPKLRAAQMFKGALDSFPELTVVPDLKKGENTTCKIQLSGKAYNKRTLRAAKASKKLPLEYTVDKDKTQWFSLYHSLQHYKYHTYLMCKDEISAVQKQNKDLGQEETVQLCMRNSKWVETLFEKFGELLTQELEEALLVENWELIEDLVLQLLQGCYQRKDITKENYHKYLKDILRHRLELEEGLINPLKDAAFRSLSTRSVVDILLRLCDYRMDAYDTFDLLKNFEADSLRLAPLVSKWNTYFEQRGAWSLVCETLEEWRSLTDRFKESKFLKERKLYTILVENLIPKIGNLIVQKEKQNLISGMPEVIRNDNVSEEHHLITAEKETEIQERNQAREVLEAVKIHKDSWPFCDPVDEHDAPDYYNQIQSPAAVLTSYQYIHRTVPPASTATYPRQVYAPQLMAALPSPLFVPLVNIKATSLKSNSPSAIQTIQFHPRGQSVTPAFPQQYGPCPGLIQQAWPVAHFIPAFPHAVSVQGSTRAGLAEGKSEQQQTVVFEVIPNPHKSPAAVLTSYQYIHRTVPPASTATYPRQVYAPQLMAALPSPLFVPLVNIKATSLKSNSPSAIQTIQFHPRGQSVTPAFPQQYGPCPGLIQQAWPVAHFIPAFPHAVSVQGSTRAGLAEGKSEQQQTVVFEVIPNPHKVPVQQRIVSPCPSHLVSCQTTHELTSQVDAGMEQKPFRATFIWSSIINNLQTRVVVKKRRHNLKYHHDCFVGSDAVDVILAHLVQNKFFGDVEIPRVKVVRVCQALMDYKVFEAVDTKVFGKDKKRSAFEDNSCSLYRFLNSPSQTESGQECGSSSPGYQRSVFSRSCRREEETVNSASTPVKTDKSLEDLLDNLSLNPVSTPTMKIGSSLPQKVINEVWHEQTVLRLLQLVELPLLDVLLDGRGSASHPKSVDSDPDLLFTSNYLDREILKAFSDSQADDWLSAAVDCLEFLPDQTVVDVSRNLPTCPEETEKCKRLLYDTVVKYYNQNREPLLRNHFFDIHTGITEFLVNGKLEQALEAVQLSLKLLDSRSREELRRLLCFMAVAAVPTEFRLQKDAKEVVVTPDKYFYWLPLTCRILKSKIENRMAVKRAFTKAIVCHKSLAKGKVDLLVLFLLDNQKDVFKIPGVLHKLVSDKLAYILRGRDPDLDTGYTFCQRLSSQECSSTVQKTTKDELWTLLRTIHENPKLSTKEKKRLLGQFYKSHPDVFIQYFGDCAHTVYT</sequence>
<dbReference type="InterPro" id="IPR036388">
    <property type="entry name" value="WH-like_DNA-bd_sf"/>
</dbReference>
<feature type="compositionally biased region" description="Polar residues" evidence="3">
    <location>
        <begin position="331"/>
        <end position="371"/>
    </location>
</feature>
<dbReference type="PANTHER" id="PTHR14709">
    <property type="entry name" value="GLUTAMINE AND SERINE-RICH PROTEIN 1-RELATED"/>
    <property type="match status" value="1"/>
</dbReference>
<dbReference type="Pfam" id="PF00610">
    <property type="entry name" value="DEP"/>
    <property type="match status" value="1"/>
</dbReference>
<evidence type="ECO:0000256" key="1">
    <source>
        <dbReference type="ARBA" id="ARBA00023117"/>
    </source>
</evidence>
<feature type="compositionally biased region" description="Polar residues" evidence="3">
    <location>
        <begin position="1079"/>
        <end position="1089"/>
    </location>
</feature>
<evidence type="ECO:0000256" key="3">
    <source>
        <dbReference type="SAM" id="MobiDB-lite"/>
    </source>
</evidence>
<feature type="compositionally biased region" description="Polar residues" evidence="3">
    <location>
        <begin position="1173"/>
        <end position="1196"/>
    </location>
</feature>
<dbReference type="SMART" id="SM00049">
    <property type="entry name" value="DEP"/>
    <property type="match status" value="1"/>
</dbReference>
<evidence type="ECO:0000259" key="5">
    <source>
        <dbReference type="PROSITE" id="PS50186"/>
    </source>
</evidence>
<feature type="compositionally biased region" description="Polar residues" evidence="3">
    <location>
        <begin position="1576"/>
        <end position="1585"/>
    </location>
</feature>
<feature type="compositionally biased region" description="Polar residues" evidence="3">
    <location>
        <begin position="609"/>
        <end position="621"/>
    </location>
</feature>
<feature type="compositionally biased region" description="Polar residues" evidence="3">
    <location>
        <begin position="1001"/>
        <end position="1020"/>
    </location>
</feature>
<dbReference type="InterPro" id="IPR036390">
    <property type="entry name" value="WH_DNA-bd_sf"/>
</dbReference>
<dbReference type="CDD" id="cd04446">
    <property type="entry name" value="DEP_DEPDC4"/>
    <property type="match status" value="1"/>
</dbReference>
<comment type="caution">
    <text evidence="6">The sequence shown here is derived from an EMBL/GenBank/DDBJ whole genome shotgun (WGS) entry which is preliminary data.</text>
</comment>
<dbReference type="InterPro" id="IPR036427">
    <property type="entry name" value="Bromodomain-like_sf"/>
</dbReference>
<dbReference type="CDD" id="cd04405">
    <property type="entry name" value="RhoGAP_BRCC3-like"/>
    <property type="match status" value="1"/>
</dbReference>
<dbReference type="EMBL" id="SCEB01215572">
    <property type="protein sequence ID" value="RXM28832.1"/>
    <property type="molecule type" value="Genomic_DNA"/>
</dbReference>
<feature type="compositionally biased region" description="Polar residues" evidence="3">
    <location>
        <begin position="775"/>
        <end position="789"/>
    </location>
</feature>
<feature type="region of interest" description="Disordered" evidence="3">
    <location>
        <begin position="765"/>
        <end position="789"/>
    </location>
</feature>